<protein>
    <submittedName>
        <fullName evidence="2">Uncharacterized protein</fullName>
    </submittedName>
</protein>
<keyword evidence="3" id="KW-1185">Reference proteome</keyword>
<dbReference type="STRING" id="1390249.BHU72_00765"/>
<organism evidence="2 3">
    <name type="scientific">Desulfuribacillus stibiiarsenatis</name>
    <dbReference type="NCBI Taxonomy" id="1390249"/>
    <lineage>
        <taxon>Bacteria</taxon>
        <taxon>Bacillati</taxon>
        <taxon>Bacillota</taxon>
        <taxon>Desulfuribacillia</taxon>
        <taxon>Desulfuribacillales</taxon>
        <taxon>Desulfuribacillaceae</taxon>
        <taxon>Desulfuribacillus</taxon>
    </lineage>
</organism>
<name>A0A1E5L9N0_9FIRM</name>
<evidence type="ECO:0000313" key="2">
    <source>
        <dbReference type="EMBL" id="OEH86831.1"/>
    </source>
</evidence>
<reference evidence="2 3" key="1">
    <citation type="submission" date="2016-09" db="EMBL/GenBank/DDBJ databases">
        <title>Desulfuribacillus arsenicus sp. nov., an obligately anaerobic, dissimilatory arsenic- and antimonate-reducing bacterium isolated from anoxic sediments.</title>
        <authorList>
            <person name="Abin C.A."/>
            <person name="Hollibaugh J.T."/>
        </authorList>
    </citation>
    <scope>NUCLEOTIDE SEQUENCE [LARGE SCALE GENOMIC DNA]</scope>
    <source>
        <strain evidence="2 3">MLFW-2</strain>
    </source>
</reference>
<feature type="compositionally biased region" description="Basic and acidic residues" evidence="1">
    <location>
        <begin position="1"/>
        <end position="19"/>
    </location>
</feature>
<feature type="region of interest" description="Disordered" evidence="1">
    <location>
        <begin position="1"/>
        <end position="31"/>
    </location>
</feature>
<evidence type="ECO:0000256" key="1">
    <source>
        <dbReference type="SAM" id="MobiDB-lite"/>
    </source>
</evidence>
<dbReference type="Proteomes" id="UP000095255">
    <property type="component" value="Unassembled WGS sequence"/>
</dbReference>
<gene>
    <name evidence="2" type="ORF">BHU72_00765</name>
</gene>
<dbReference type="AlphaFoldDB" id="A0A1E5L9N0"/>
<dbReference type="EMBL" id="MJAT01000001">
    <property type="protein sequence ID" value="OEH86831.1"/>
    <property type="molecule type" value="Genomic_DNA"/>
</dbReference>
<accession>A0A1E5L9N0</accession>
<evidence type="ECO:0000313" key="3">
    <source>
        <dbReference type="Proteomes" id="UP000095255"/>
    </source>
</evidence>
<proteinExistence type="predicted"/>
<sequence length="98" mass="10726">MGLRKELDCKKKKSNEIKQDNNSNNNGNSNTLSPASMLVILAVLSGSLTVDSISIDKDKTVQVLLAGSLRRKTELDKMLDAIGEMPFETVLKAMMSKI</sequence>
<feature type="compositionally biased region" description="Low complexity" evidence="1">
    <location>
        <begin position="21"/>
        <end position="30"/>
    </location>
</feature>
<comment type="caution">
    <text evidence="2">The sequence shown here is derived from an EMBL/GenBank/DDBJ whole genome shotgun (WGS) entry which is preliminary data.</text>
</comment>